<accession>A0A0C4DXE2</accession>
<dbReference type="EnsemblFungi" id="MAPG_04687T0">
    <property type="protein sequence ID" value="MAPG_04687T0"/>
    <property type="gene ID" value="MAPG_04687"/>
</dbReference>
<reference evidence="4" key="1">
    <citation type="submission" date="2010-05" db="EMBL/GenBank/DDBJ databases">
        <title>The Genome Sequence of Magnaporthe poae strain ATCC 64411.</title>
        <authorList>
            <consortium name="The Broad Institute Genome Sequencing Platform"/>
            <consortium name="Broad Institute Genome Sequencing Center for Infectious Disease"/>
            <person name="Ma L.-J."/>
            <person name="Dead R."/>
            <person name="Young S."/>
            <person name="Zeng Q."/>
            <person name="Koehrsen M."/>
            <person name="Alvarado L."/>
            <person name="Berlin A."/>
            <person name="Chapman S.B."/>
            <person name="Chen Z."/>
            <person name="Freedman E."/>
            <person name="Gellesch M."/>
            <person name="Goldberg J."/>
            <person name="Griggs A."/>
            <person name="Gujja S."/>
            <person name="Heilman E.R."/>
            <person name="Heiman D."/>
            <person name="Hepburn T."/>
            <person name="Howarth C."/>
            <person name="Jen D."/>
            <person name="Larson L."/>
            <person name="Mehta T."/>
            <person name="Neiman D."/>
            <person name="Pearson M."/>
            <person name="Roberts A."/>
            <person name="Saif S."/>
            <person name="Shea T."/>
            <person name="Shenoy N."/>
            <person name="Sisk P."/>
            <person name="Stolte C."/>
            <person name="Sykes S."/>
            <person name="Walk T."/>
            <person name="White J."/>
            <person name="Yandava C."/>
            <person name="Haas B."/>
            <person name="Nusbaum C."/>
            <person name="Birren B."/>
        </authorList>
    </citation>
    <scope>NUCLEOTIDE SEQUENCE</scope>
    <source>
        <strain evidence="4">ATCC 64411</strain>
    </source>
</reference>
<dbReference type="PANTHER" id="PTHR33630">
    <property type="entry name" value="CUTINASE RV1984C-RELATED-RELATED"/>
    <property type="match status" value="1"/>
</dbReference>
<reference evidence="5" key="5">
    <citation type="submission" date="2015-06" db="UniProtKB">
        <authorList>
            <consortium name="EnsemblFungi"/>
        </authorList>
    </citation>
    <scope>IDENTIFICATION</scope>
    <source>
        <strain evidence="5">ATCC 64411</strain>
    </source>
</reference>
<sequence length="307" mass="32846">MFWTRVVLVSAALAILGLAQDEPNEGNQYTTEPLPSVRPSGDCTPFHIFVARGSDEPYPGRAHKLLARLCTDPDGGLQDDGCGYEDIIYPANSSADGKDAWCLSATKGAEAGQRQMADYAEKCPNSSLLLVGYSQGAAVVGDILGGTGGPIWECVQPERPGLSRAEVPGSNVARVLMFGSVKHTANETYNVGGGSNLDGVKARTGEHLEGLRQYANITRDYCNSGDPICAVETEDAELKQHWNYFELYTNETTDWLASTVRKKRAKQPVNAKEESSAPPSIIRGAATSKVFLNALGVGTVSLFSTVL</sequence>
<dbReference type="InterPro" id="IPR029058">
    <property type="entry name" value="AB_hydrolase_fold"/>
</dbReference>
<dbReference type="SMART" id="SM01110">
    <property type="entry name" value="Cutinase"/>
    <property type="match status" value="1"/>
</dbReference>
<dbReference type="VEuPathDB" id="FungiDB:MAPG_04687"/>
<gene>
    <name evidence="4" type="ORF">MAPG_04687</name>
</gene>
<reference evidence="4" key="3">
    <citation type="submission" date="2011-03" db="EMBL/GenBank/DDBJ databases">
        <title>Annotation of Magnaporthe poae ATCC 64411.</title>
        <authorList>
            <person name="Ma L.-J."/>
            <person name="Dead R."/>
            <person name="Young S.K."/>
            <person name="Zeng Q."/>
            <person name="Gargeya S."/>
            <person name="Fitzgerald M."/>
            <person name="Haas B."/>
            <person name="Abouelleil A."/>
            <person name="Alvarado L."/>
            <person name="Arachchi H.M."/>
            <person name="Berlin A."/>
            <person name="Brown A."/>
            <person name="Chapman S.B."/>
            <person name="Chen Z."/>
            <person name="Dunbar C."/>
            <person name="Freedman E."/>
            <person name="Gearin G."/>
            <person name="Gellesch M."/>
            <person name="Goldberg J."/>
            <person name="Griggs A."/>
            <person name="Gujja S."/>
            <person name="Heiman D."/>
            <person name="Howarth C."/>
            <person name="Larson L."/>
            <person name="Lui A."/>
            <person name="MacDonald P.J.P."/>
            <person name="Mehta T."/>
            <person name="Montmayeur A."/>
            <person name="Murphy C."/>
            <person name="Neiman D."/>
            <person name="Pearson M."/>
            <person name="Priest M."/>
            <person name="Roberts A."/>
            <person name="Saif S."/>
            <person name="Shea T."/>
            <person name="Shenoy N."/>
            <person name="Sisk P."/>
            <person name="Stolte C."/>
            <person name="Sykes S."/>
            <person name="Yandava C."/>
            <person name="Wortman J."/>
            <person name="Nusbaum C."/>
            <person name="Birren B."/>
        </authorList>
    </citation>
    <scope>NUCLEOTIDE SEQUENCE</scope>
    <source>
        <strain evidence="4">ATCC 64411</strain>
    </source>
</reference>
<dbReference type="EMBL" id="ADBL01001093">
    <property type="status" value="NOT_ANNOTATED_CDS"/>
    <property type="molecule type" value="Genomic_DNA"/>
</dbReference>
<keyword evidence="6" id="KW-1185">Reference proteome</keyword>
<protein>
    <recommendedName>
        <fullName evidence="7">Cutinase</fullName>
    </recommendedName>
</protein>
<reference evidence="6" key="2">
    <citation type="submission" date="2010-05" db="EMBL/GenBank/DDBJ databases">
        <title>The genome sequence of Magnaporthe poae strain ATCC 64411.</title>
        <authorList>
            <person name="Ma L.-J."/>
            <person name="Dead R."/>
            <person name="Young S."/>
            <person name="Zeng Q."/>
            <person name="Koehrsen M."/>
            <person name="Alvarado L."/>
            <person name="Berlin A."/>
            <person name="Chapman S.B."/>
            <person name="Chen Z."/>
            <person name="Freedman E."/>
            <person name="Gellesch M."/>
            <person name="Goldberg J."/>
            <person name="Griggs A."/>
            <person name="Gujja S."/>
            <person name="Heilman E.R."/>
            <person name="Heiman D."/>
            <person name="Hepburn T."/>
            <person name="Howarth C."/>
            <person name="Jen D."/>
            <person name="Larson L."/>
            <person name="Mehta T."/>
            <person name="Neiman D."/>
            <person name="Pearson M."/>
            <person name="Roberts A."/>
            <person name="Saif S."/>
            <person name="Shea T."/>
            <person name="Shenoy N."/>
            <person name="Sisk P."/>
            <person name="Stolte C."/>
            <person name="Sykes S."/>
            <person name="Walk T."/>
            <person name="White J."/>
            <person name="Yandava C."/>
            <person name="Haas B."/>
            <person name="Nusbaum C."/>
            <person name="Birren B."/>
        </authorList>
    </citation>
    <scope>NUCLEOTIDE SEQUENCE [LARGE SCALE GENOMIC DNA]</scope>
    <source>
        <strain evidence="6">ATCC 64411 / 73-15</strain>
    </source>
</reference>
<evidence type="ECO:0000313" key="5">
    <source>
        <dbReference type="EnsemblFungi" id="MAPG_04687T0"/>
    </source>
</evidence>
<dbReference type="Gene3D" id="3.40.50.1820">
    <property type="entry name" value="alpha/beta hydrolase"/>
    <property type="match status" value="1"/>
</dbReference>
<proteinExistence type="predicted"/>
<evidence type="ECO:0000256" key="1">
    <source>
        <dbReference type="ARBA" id="ARBA00022801"/>
    </source>
</evidence>
<dbReference type="Proteomes" id="UP000011715">
    <property type="component" value="Unassembled WGS sequence"/>
</dbReference>
<reference evidence="5" key="4">
    <citation type="journal article" date="2015" name="G3 (Bethesda)">
        <title>Genome sequences of three phytopathogenic species of the Magnaporthaceae family of fungi.</title>
        <authorList>
            <person name="Okagaki L.H."/>
            <person name="Nunes C.C."/>
            <person name="Sailsbery J."/>
            <person name="Clay B."/>
            <person name="Brown D."/>
            <person name="John T."/>
            <person name="Oh Y."/>
            <person name="Young N."/>
            <person name="Fitzgerald M."/>
            <person name="Haas B.J."/>
            <person name="Zeng Q."/>
            <person name="Young S."/>
            <person name="Adiconis X."/>
            <person name="Fan L."/>
            <person name="Levin J.Z."/>
            <person name="Mitchell T.K."/>
            <person name="Okubara P.A."/>
            <person name="Farman M.L."/>
            <person name="Kohn L.M."/>
            <person name="Birren B."/>
            <person name="Ma L.-J."/>
            <person name="Dean R.A."/>
        </authorList>
    </citation>
    <scope>NUCLEOTIDE SEQUENCE</scope>
    <source>
        <strain evidence="5">ATCC 64411 / 73-15</strain>
    </source>
</reference>
<evidence type="ECO:0000256" key="3">
    <source>
        <dbReference type="SAM" id="SignalP"/>
    </source>
</evidence>
<keyword evidence="3" id="KW-0732">Signal</keyword>
<keyword evidence="2" id="KW-1015">Disulfide bond</keyword>
<dbReference type="InterPro" id="IPR000675">
    <property type="entry name" value="Cutinase/axe"/>
</dbReference>
<name>A0A0C4DXE2_MAGP6</name>
<dbReference type="PANTHER" id="PTHR33630:SF13">
    <property type="entry name" value="ACETYLXYLAN ESTERASE"/>
    <property type="match status" value="1"/>
</dbReference>
<dbReference type="AlphaFoldDB" id="A0A0C4DXE2"/>
<evidence type="ECO:0000256" key="2">
    <source>
        <dbReference type="ARBA" id="ARBA00023157"/>
    </source>
</evidence>
<evidence type="ECO:0000313" key="4">
    <source>
        <dbReference type="EMBL" id="KLU85665.1"/>
    </source>
</evidence>
<organism evidence="5 6">
    <name type="scientific">Magnaporthiopsis poae (strain ATCC 64411 / 73-15)</name>
    <name type="common">Kentucky bluegrass fungus</name>
    <name type="synonym">Magnaporthe poae</name>
    <dbReference type="NCBI Taxonomy" id="644358"/>
    <lineage>
        <taxon>Eukaryota</taxon>
        <taxon>Fungi</taxon>
        <taxon>Dikarya</taxon>
        <taxon>Ascomycota</taxon>
        <taxon>Pezizomycotina</taxon>
        <taxon>Sordariomycetes</taxon>
        <taxon>Sordariomycetidae</taxon>
        <taxon>Magnaporthales</taxon>
        <taxon>Magnaporthaceae</taxon>
        <taxon>Magnaporthiopsis</taxon>
    </lineage>
</organism>
<dbReference type="EMBL" id="GL876968">
    <property type="protein sequence ID" value="KLU85665.1"/>
    <property type="molecule type" value="Genomic_DNA"/>
</dbReference>
<dbReference type="eggNOG" id="ENOG502SNA2">
    <property type="taxonomic scope" value="Eukaryota"/>
</dbReference>
<feature type="signal peptide" evidence="3">
    <location>
        <begin position="1"/>
        <end position="19"/>
    </location>
</feature>
<evidence type="ECO:0000313" key="6">
    <source>
        <dbReference type="Proteomes" id="UP000011715"/>
    </source>
</evidence>
<dbReference type="GO" id="GO:0052689">
    <property type="term" value="F:carboxylic ester hydrolase activity"/>
    <property type="evidence" value="ECO:0007669"/>
    <property type="project" value="UniProtKB-ARBA"/>
</dbReference>
<feature type="chain" id="PRO_5009385443" description="Cutinase" evidence="3">
    <location>
        <begin position="20"/>
        <end position="307"/>
    </location>
</feature>
<dbReference type="OrthoDB" id="2586582at2759"/>
<dbReference type="Pfam" id="PF01083">
    <property type="entry name" value="Cutinase"/>
    <property type="match status" value="1"/>
</dbReference>
<dbReference type="SUPFAM" id="SSF53474">
    <property type="entry name" value="alpha/beta-Hydrolases"/>
    <property type="match status" value="1"/>
</dbReference>
<keyword evidence="1" id="KW-0378">Hydrolase</keyword>
<evidence type="ECO:0008006" key="7">
    <source>
        <dbReference type="Google" id="ProtNLM"/>
    </source>
</evidence>